<dbReference type="Gene3D" id="1.10.8.60">
    <property type="match status" value="1"/>
</dbReference>
<dbReference type="SUPFAM" id="SSF55785">
    <property type="entry name" value="PYP-like sensor domain (PAS domain)"/>
    <property type="match status" value="1"/>
</dbReference>
<keyword evidence="6" id="KW-1185">Reference proteome</keyword>
<dbReference type="InterPro" id="IPR027417">
    <property type="entry name" value="P-loop_NTPase"/>
</dbReference>
<accession>A0A5C6VVS1</accession>
<gene>
    <name evidence="5" type="ORF">FS935_16665</name>
</gene>
<dbReference type="Proteomes" id="UP000321363">
    <property type="component" value="Unassembled WGS sequence"/>
</dbReference>
<name>A0A5C6VVS1_9BACI</name>
<dbReference type="PROSITE" id="PS50112">
    <property type="entry name" value="PAS"/>
    <property type="match status" value="1"/>
</dbReference>
<dbReference type="InterPro" id="IPR036388">
    <property type="entry name" value="WH-like_DNA-bd_sf"/>
</dbReference>
<dbReference type="InterPro" id="IPR013668">
    <property type="entry name" value="RNase_R_HTH_12"/>
</dbReference>
<dbReference type="AlphaFoldDB" id="A0A5C6VVS1"/>
<reference evidence="5 6" key="1">
    <citation type="journal article" date="2005" name="Int. J. Syst. Evol. Microbiol.">
        <title>Bacillus litoralis sp. nov., isolated from a tidal flat of the Yellow Sea in Korea.</title>
        <authorList>
            <person name="Yoon J.H."/>
            <person name="Oh T.K."/>
        </authorList>
    </citation>
    <scope>NUCLEOTIDE SEQUENCE [LARGE SCALE GENOMIC DNA]</scope>
    <source>
        <strain evidence="5 6">SW-211</strain>
    </source>
</reference>
<dbReference type="SUPFAM" id="SSF52540">
    <property type="entry name" value="P-loop containing nucleoside triphosphate hydrolases"/>
    <property type="match status" value="1"/>
</dbReference>
<dbReference type="Pfam" id="PF00158">
    <property type="entry name" value="Sigma54_activat"/>
    <property type="match status" value="1"/>
</dbReference>
<feature type="domain" description="Sigma-54 factor interaction" evidence="3">
    <location>
        <begin position="335"/>
        <end position="563"/>
    </location>
</feature>
<keyword evidence="1" id="KW-0547">Nucleotide-binding</keyword>
<evidence type="ECO:0000256" key="2">
    <source>
        <dbReference type="ARBA" id="ARBA00022840"/>
    </source>
</evidence>
<evidence type="ECO:0000259" key="3">
    <source>
        <dbReference type="PROSITE" id="PS50045"/>
    </source>
</evidence>
<keyword evidence="2" id="KW-0067">ATP-binding</keyword>
<evidence type="ECO:0000259" key="4">
    <source>
        <dbReference type="PROSITE" id="PS50112"/>
    </source>
</evidence>
<evidence type="ECO:0000256" key="1">
    <source>
        <dbReference type="ARBA" id="ARBA00022741"/>
    </source>
</evidence>
<dbReference type="Gene3D" id="1.10.10.10">
    <property type="entry name" value="Winged helix-like DNA-binding domain superfamily/Winged helix DNA-binding domain"/>
    <property type="match status" value="1"/>
</dbReference>
<dbReference type="PANTHER" id="PTHR32071:SF57">
    <property type="entry name" value="C4-DICARBOXYLATE TRANSPORT TRANSCRIPTIONAL REGULATORY PROTEIN DCTD"/>
    <property type="match status" value="1"/>
</dbReference>
<dbReference type="InterPro" id="IPR025943">
    <property type="entry name" value="Sigma_54_int_dom_ATP-bd_2"/>
</dbReference>
<protein>
    <submittedName>
        <fullName evidence="5">AAA family ATPase</fullName>
    </submittedName>
</protein>
<dbReference type="GO" id="GO:0005524">
    <property type="term" value="F:ATP binding"/>
    <property type="evidence" value="ECO:0007669"/>
    <property type="project" value="UniProtKB-KW"/>
</dbReference>
<comment type="caution">
    <text evidence="5">The sequence shown here is derived from an EMBL/GenBank/DDBJ whole genome shotgun (WGS) entry which is preliminary data.</text>
</comment>
<evidence type="ECO:0000313" key="5">
    <source>
        <dbReference type="EMBL" id="TXC89513.1"/>
    </source>
</evidence>
<dbReference type="PANTHER" id="PTHR32071">
    <property type="entry name" value="TRANSCRIPTIONAL REGULATORY PROTEIN"/>
    <property type="match status" value="1"/>
</dbReference>
<dbReference type="InterPro" id="IPR003593">
    <property type="entry name" value="AAA+_ATPase"/>
</dbReference>
<proteinExistence type="predicted"/>
<dbReference type="Gene3D" id="3.30.450.20">
    <property type="entry name" value="PAS domain"/>
    <property type="match status" value="1"/>
</dbReference>
<dbReference type="GO" id="GO:0006355">
    <property type="term" value="P:regulation of DNA-templated transcription"/>
    <property type="evidence" value="ECO:0007669"/>
    <property type="project" value="InterPro"/>
</dbReference>
<evidence type="ECO:0000313" key="6">
    <source>
        <dbReference type="Proteomes" id="UP000321363"/>
    </source>
</evidence>
<dbReference type="PROSITE" id="PS00676">
    <property type="entry name" value="SIGMA54_INTERACT_2"/>
    <property type="match status" value="1"/>
</dbReference>
<feature type="domain" description="PAS" evidence="4">
    <location>
        <begin position="209"/>
        <end position="256"/>
    </location>
</feature>
<dbReference type="Pfam" id="PF08461">
    <property type="entry name" value="WHD_RNase_R"/>
    <property type="match status" value="1"/>
</dbReference>
<dbReference type="Pfam" id="PF25601">
    <property type="entry name" value="AAA_lid_14"/>
    <property type="match status" value="1"/>
</dbReference>
<dbReference type="RefSeq" id="WP_146949778.1">
    <property type="nucleotide sequence ID" value="NZ_VOQF01000009.1"/>
</dbReference>
<dbReference type="InterPro" id="IPR000014">
    <property type="entry name" value="PAS"/>
</dbReference>
<dbReference type="EMBL" id="VOQF01000009">
    <property type="protein sequence ID" value="TXC89513.1"/>
    <property type="molecule type" value="Genomic_DNA"/>
</dbReference>
<dbReference type="CDD" id="cd00009">
    <property type="entry name" value="AAA"/>
    <property type="match status" value="1"/>
</dbReference>
<dbReference type="OrthoDB" id="9803970at2"/>
<sequence>MKRELVLLAGTTETKRTLTNQLQSIFGELVRIKSYATEESLPVSLSNQLVVYSSYLIKEEVKNVVQQSCKVIIANRTINYEFIDQLLSVAEGTDVLYVNDFLETAHDSIRTLKALGINHVTYTPYHPGDPIPSHINVAITPGELALVPSHIDQKINLGVRLIDIHTIFKIVDYFELPDSISTELADRYTKEIIDLTKKLSNASQKASTLNRYLMRVVDGVNDGILAVNSVGHITVFNEILERLTGLSHEFAVGKTLNAAFKNVELIRFLTKKDIEAKEYFTIKHSPYMVHRFYIKSEKTVVATFKNIDETLDMEKARRSDLQKKGYVSKYTFDHILGKSKVMKETKKIAFQLAKTEAPILIYGENGTGKELFAHAIHQASSRINSPFVAINCSALSEDLLESELFGYEEGAFTGAKKGGKKGVFEQSDGGTIFLDEIGDISIKLQARLLRVLQEMEIRRIGGDKNIPINVRVLVATNKNLVKMIEVGEFREDLYHRIKVLYLKVPPLRERIEDIPLLISAFLEQLSSTDSVPTLETYLYPLFQKHQWKGNIRELKNVLQYMVAVSGGVPLTEEHLPTDFQIEKCIGKKQDDQLTSAMQFVLSSILELHHEGTGISRKKIVEWTKENGEALSEQQVRTIMRKLAELGFIVIQRGRGGTELTTKALDYMKIKEEDTLHLKV</sequence>
<dbReference type="InterPro" id="IPR002078">
    <property type="entry name" value="Sigma_54_int"/>
</dbReference>
<dbReference type="FunFam" id="3.40.50.300:FF:000006">
    <property type="entry name" value="DNA-binding transcriptional regulator NtrC"/>
    <property type="match status" value="1"/>
</dbReference>
<dbReference type="Gene3D" id="3.40.50.300">
    <property type="entry name" value="P-loop containing nucleotide triphosphate hydrolases"/>
    <property type="match status" value="1"/>
</dbReference>
<dbReference type="SMART" id="SM00382">
    <property type="entry name" value="AAA"/>
    <property type="match status" value="1"/>
</dbReference>
<dbReference type="InterPro" id="IPR058031">
    <property type="entry name" value="AAA_lid_NorR"/>
</dbReference>
<dbReference type="PROSITE" id="PS50045">
    <property type="entry name" value="SIGMA54_INTERACT_4"/>
    <property type="match status" value="1"/>
</dbReference>
<organism evidence="5 6">
    <name type="scientific">Metabacillus litoralis</name>
    <dbReference type="NCBI Taxonomy" id="152268"/>
    <lineage>
        <taxon>Bacteria</taxon>
        <taxon>Bacillati</taxon>
        <taxon>Bacillota</taxon>
        <taxon>Bacilli</taxon>
        <taxon>Bacillales</taxon>
        <taxon>Bacillaceae</taxon>
        <taxon>Metabacillus</taxon>
    </lineage>
</organism>
<dbReference type="InterPro" id="IPR035965">
    <property type="entry name" value="PAS-like_dom_sf"/>
</dbReference>